<dbReference type="Proteomes" id="UP000258102">
    <property type="component" value="Chromosome 1"/>
</dbReference>
<evidence type="ECO:0000313" key="2">
    <source>
        <dbReference type="Proteomes" id="UP000258102"/>
    </source>
</evidence>
<evidence type="ECO:0000313" key="1">
    <source>
        <dbReference type="EMBL" id="AXR01154.1"/>
    </source>
</evidence>
<dbReference type="KEGG" id="ppis:B1L02_14705"/>
<proteinExistence type="predicted"/>
<organism evidence="1 2">
    <name type="scientific">Pseudoalteromonas piscicida</name>
    <dbReference type="NCBI Taxonomy" id="43662"/>
    <lineage>
        <taxon>Bacteria</taxon>
        <taxon>Pseudomonadati</taxon>
        <taxon>Pseudomonadota</taxon>
        <taxon>Gammaproteobacteria</taxon>
        <taxon>Alteromonadales</taxon>
        <taxon>Pseudoalteromonadaceae</taxon>
        <taxon>Pseudoalteromonas</taxon>
    </lineage>
</organism>
<reference evidence="1 2" key="1">
    <citation type="submission" date="2018-08" db="EMBL/GenBank/DDBJ databases">
        <title>Whole Genome Sequences of Two Pseudoalteromonas piscicida Strains, DE1-A and DE2-A, which Exhibit Strong Antibacterial Activity against Vibrio vulnificus.</title>
        <authorList>
            <person name="Richards G.P."/>
            <person name="Needleman D.S."/>
            <person name="Watson M.A."/>
            <person name="Polson S.W."/>
        </authorList>
    </citation>
    <scope>NUCLEOTIDE SEQUENCE [LARGE SCALE GENOMIC DNA]</scope>
    <source>
        <strain evidence="1 2">DE2-A</strain>
    </source>
</reference>
<dbReference type="RefSeq" id="WP_088531629.1">
    <property type="nucleotide sequence ID" value="NZ_CP021646.1"/>
</dbReference>
<dbReference type="EMBL" id="CP031761">
    <property type="protein sequence ID" value="AXR01154.1"/>
    <property type="molecule type" value="Genomic_DNA"/>
</dbReference>
<accession>A0AAD0RGD5</accession>
<gene>
    <name evidence="1" type="ORF">D0511_03030</name>
</gene>
<name>A0AAD0RGD5_PSEO7</name>
<sequence length="169" mass="19334">MNKLYIYISIFMLTLFAIDAVTRLQTEVNADSKPFRLNNAEQTFLPKLSEQSKHDIERTLDTWVVKKVERPESQDNGMSPDEQAKQTGELTSVFARDKELRLKAVVHSPESTYALIDITSVKNGANELKRFNQGEVIEDFILTINSNVKVELNKGDQHITLIMYQSTKQ</sequence>
<protein>
    <submittedName>
        <fullName evidence="1">Uncharacterized protein</fullName>
    </submittedName>
</protein>
<dbReference type="AlphaFoldDB" id="A0AAD0RGD5"/>